<dbReference type="OrthoDB" id="648861at2759"/>
<evidence type="ECO:0000256" key="1">
    <source>
        <dbReference type="ARBA" id="ARBA00004141"/>
    </source>
</evidence>
<feature type="transmembrane region" description="Helical" evidence="7">
    <location>
        <begin position="95"/>
        <end position="117"/>
    </location>
</feature>
<dbReference type="InterPro" id="IPR009716">
    <property type="entry name" value="Ferroportin-1"/>
</dbReference>
<dbReference type="Pfam" id="PF06963">
    <property type="entry name" value="FPN1"/>
    <property type="match status" value="1"/>
</dbReference>
<evidence type="ECO:0000256" key="8">
    <source>
        <dbReference type="SAM" id="MobiDB-lite"/>
    </source>
</evidence>
<dbReference type="Proteomes" id="UP000515135">
    <property type="component" value="Unplaced"/>
</dbReference>
<comment type="subcellular location">
    <subcellularLocation>
        <location evidence="1 7">Membrane</location>
        <topology evidence="1 7">Multi-pass membrane protein</topology>
    </subcellularLocation>
</comment>
<evidence type="ECO:0000313" key="10">
    <source>
        <dbReference type="RefSeq" id="XP_019630596.1"/>
    </source>
</evidence>
<feature type="transmembrane region" description="Helical" evidence="7">
    <location>
        <begin position="360"/>
        <end position="381"/>
    </location>
</feature>
<feature type="transmembrane region" description="Helical" evidence="7">
    <location>
        <begin position="519"/>
        <end position="540"/>
    </location>
</feature>
<dbReference type="RefSeq" id="XP_019630596.1">
    <property type="nucleotide sequence ID" value="XM_019775037.1"/>
</dbReference>
<evidence type="ECO:0000256" key="3">
    <source>
        <dbReference type="ARBA" id="ARBA00022448"/>
    </source>
</evidence>
<dbReference type="GO" id="GO:0005381">
    <property type="term" value="F:iron ion transmembrane transporter activity"/>
    <property type="evidence" value="ECO:0007669"/>
    <property type="project" value="UniProtKB-UniRule"/>
</dbReference>
<feature type="transmembrane region" description="Helical" evidence="7">
    <location>
        <begin position="449"/>
        <end position="468"/>
    </location>
</feature>
<dbReference type="GeneID" id="109474688"/>
<dbReference type="SUPFAM" id="SSF103473">
    <property type="entry name" value="MFS general substrate transporter"/>
    <property type="match status" value="1"/>
</dbReference>
<keyword evidence="7" id="KW-0406">Ion transport</keyword>
<feature type="compositionally biased region" description="Acidic residues" evidence="8">
    <location>
        <begin position="246"/>
        <end position="259"/>
    </location>
</feature>
<dbReference type="GO" id="GO:0016020">
    <property type="term" value="C:membrane"/>
    <property type="evidence" value="ECO:0007669"/>
    <property type="project" value="UniProtKB-SubCell"/>
</dbReference>
<sequence length="643" mass="70957">MAERELVSDDQEEGKGCTDRVKDYVKSTEFLVYTEATLSTWGDRMWSFAVALFLIDLSPGSLQLTAIYGFAKSISVLLLGAIIGDWIDRTARLRAVRISLVIQNGSVALCAVVFALMDVYRKQMEDTAGGWLMTLCQVLLIFIAVIAILAGQATSICLQKDWVAVIAGGEKERLANMNAMMRRIDLCTKILSPVVVGQIMTFVSMLVGALFIAGWNIVSMAIEYYLYHRVYVSVPALAVKETKTEEDGERNDENAENPTDESTKTDTTPQSCHHRMFHSFFTLYNGWKIYFQQTCFRAGLGLSCLYMTVLGFDNITVGFVYTQGFSELAVSLLVAAGGILGVGGTFIYPPLRKRIGLHRTGLISGTLHWSILILCVVSVWAPGSPFDPFYYTRPSNVTLADVTFPPDVTPYPTFTPSSNLSVSPFAFTDSAVSPVINTTAAPAEVRPGWMYASVALLMGGVTLGRIGLWMYDLTVTQLYQETVEENHRGVVFGVQNSLNFFMDMLHFILVIILPAPETFGFLILLSFAFVVAGHTLYASYSRKREEGERGRNAILRSKSGSATVGASGDAGVTQGQREARNYNVGNEIQEEKMQDVVIDDDKASPKDEEIMAKLLEESLSVEKIKVATTEEAIWDLLEQYGPK</sequence>
<comment type="caution">
    <text evidence="7">Lacks conserved residue(s) required for the propagation of feature annotation.</text>
</comment>
<dbReference type="PANTHER" id="PTHR11660:SF57">
    <property type="entry name" value="SOLUTE CARRIER FAMILY 40 MEMBER"/>
    <property type="match status" value="1"/>
</dbReference>
<keyword evidence="5 7" id="KW-1133">Transmembrane helix</keyword>
<reference evidence="10" key="1">
    <citation type="submission" date="2025-08" db="UniProtKB">
        <authorList>
            <consortium name="RefSeq"/>
        </authorList>
    </citation>
    <scope>IDENTIFICATION</scope>
    <source>
        <tissue evidence="10">Gonad</tissue>
    </source>
</reference>
<dbReference type="InterPro" id="IPR036259">
    <property type="entry name" value="MFS_trans_sf"/>
</dbReference>
<evidence type="ECO:0000256" key="7">
    <source>
        <dbReference type="RuleBase" id="RU365065"/>
    </source>
</evidence>
<protein>
    <recommendedName>
        <fullName evidence="7">Solute carrier family 40 member</fullName>
    </recommendedName>
</protein>
<feature type="transmembrane region" description="Helical" evidence="7">
    <location>
        <begin position="489"/>
        <end position="513"/>
    </location>
</feature>
<feature type="transmembrane region" description="Helical" evidence="7">
    <location>
        <begin position="328"/>
        <end position="348"/>
    </location>
</feature>
<proteinExistence type="inferred from homology"/>
<evidence type="ECO:0000256" key="5">
    <source>
        <dbReference type="ARBA" id="ARBA00022989"/>
    </source>
</evidence>
<keyword evidence="6 7" id="KW-0472">Membrane</keyword>
<feature type="transmembrane region" description="Helical" evidence="7">
    <location>
        <begin position="62"/>
        <end position="83"/>
    </location>
</feature>
<feature type="transmembrane region" description="Helical" evidence="7">
    <location>
        <begin position="129"/>
        <end position="150"/>
    </location>
</feature>
<organism evidence="9 10">
    <name type="scientific">Branchiostoma belcheri</name>
    <name type="common">Amphioxus</name>
    <dbReference type="NCBI Taxonomy" id="7741"/>
    <lineage>
        <taxon>Eukaryota</taxon>
        <taxon>Metazoa</taxon>
        <taxon>Chordata</taxon>
        <taxon>Cephalochordata</taxon>
        <taxon>Leptocardii</taxon>
        <taxon>Amphioxiformes</taxon>
        <taxon>Branchiostomatidae</taxon>
        <taxon>Branchiostoma</taxon>
    </lineage>
</organism>
<gene>
    <name evidence="10" type="primary">LOC109474688</name>
</gene>
<evidence type="ECO:0000313" key="9">
    <source>
        <dbReference type="Proteomes" id="UP000515135"/>
    </source>
</evidence>
<feature type="transmembrane region" description="Helical" evidence="7">
    <location>
        <begin position="190"/>
        <end position="218"/>
    </location>
</feature>
<evidence type="ECO:0000256" key="6">
    <source>
        <dbReference type="ARBA" id="ARBA00023136"/>
    </source>
</evidence>
<comment type="similarity">
    <text evidence="2 7">Belongs to the ferroportin (FP) (TC 2.A.100) family. SLC40A subfamily.</text>
</comment>
<dbReference type="Gene3D" id="1.20.1250.20">
    <property type="entry name" value="MFS general substrate transporter like domains"/>
    <property type="match status" value="1"/>
</dbReference>
<dbReference type="CDD" id="cd17480">
    <property type="entry name" value="MFS_SLC40A1_like"/>
    <property type="match status" value="1"/>
</dbReference>
<keyword evidence="9" id="KW-1185">Reference proteome</keyword>
<dbReference type="PANTHER" id="PTHR11660">
    <property type="entry name" value="SOLUTE CARRIER FAMILY 40 MEMBER"/>
    <property type="match status" value="1"/>
</dbReference>
<comment type="function">
    <text evidence="7">May be involved in iron transport and iron homeostasis.</text>
</comment>
<dbReference type="AlphaFoldDB" id="A0A6P4ZLU9"/>
<evidence type="ECO:0000256" key="4">
    <source>
        <dbReference type="ARBA" id="ARBA00022692"/>
    </source>
</evidence>
<accession>A0A6P4ZLU9</accession>
<keyword evidence="3 7" id="KW-0813">Transport</keyword>
<feature type="region of interest" description="Disordered" evidence="8">
    <location>
        <begin position="243"/>
        <end position="270"/>
    </location>
</feature>
<keyword evidence="4 7" id="KW-0812">Transmembrane</keyword>
<dbReference type="KEGG" id="bbel:109474688"/>
<name>A0A6P4ZLU9_BRABE</name>
<evidence type="ECO:0000256" key="2">
    <source>
        <dbReference type="ARBA" id="ARBA00006279"/>
    </source>
</evidence>